<dbReference type="PANTHER" id="PTHR43684">
    <property type="match status" value="1"/>
</dbReference>
<evidence type="ECO:0000256" key="3">
    <source>
        <dbReference type="ARBA" id="ARBA00023235"/>
    </source>
</evidence>
<reference evidence="5" key="1">
    <citation type="journal article" date="2019" name="Int. J. Syst. Evol. Microbiol.">
        <title>The Global Catalogue of Microorganisms (GCM) 10K type strain sequencing project: providing services to taxonomists for standard genome sequencing and annotation.</title>
        <authorList>
            <consortium name="The Broad Institute Genomics Platform"/>
            <consortium name="The Broad Institute Genome Sequencing Center for Infectious Disease"/>
            <person name="Wu L."/>
            <person name="Ma J."/>
        </authorList>
    </citation>
    <scope>NUCLEOTIDE SEQUENCE [LARGE SCALE GENOMIC DNA]</scope>
    <source>
        <strain evidence="5">CECT 8570</strain>
    </source>
</reference>
<keyword evidence="3" id="KW-0413">Isomerase</keyword>
<evidence type="ECO:0000313" key="4">
    <source>
        <dbReference type="EMBL" id="MFC4360830.1"/>
    </source>
</evidence>
<proteinExistence type="predicted"/>
<dbReference type="Proteomes" id="UP001595840">
    <property type="component" value="Unassembled WGS sequence"/>
</dbReference>
<dbReference type="InterPro" id="IPR051053">
    <property type="entry name" value="ECH/Chromodomain_protein"/>
</dbReference>
<comment type="caution">
    <text evidence="4">The sequence shown here is derived from an EMBL/GenBank/DDBJ whole genome shotgun (WGS) entry which is preliminary data.</text>
</comment>
<organism evidence="4 5">
    <name type="scientific">Simiduia curdlanivorans</name>
    <dbReference type="NCBI Taxonomy" id="1492769"/>
    <lineage>
        <taxon>Bacteria</taxon>
        <taxon>Pseudomonadati</taxon>
        <taxon>Pseudomonadota</taxon>
        <taxon>Gammaproteobacteria</taxon>
        <taxon>Cellvibrionales</taxon>
        <taxon>Cellvibrionaceae</taxon>
        <taxon>Simiduia</taxon>
    </lineage>
</organism>
<dbReference type="RefSeq" id="WP_290264723.1">
    <property type="nucleotide sequence ID" value="NZ_JAUFQG010000006.1"/>
</dbReference>
<name>A0ABV8UYS6_9GAMM</name>
<dbReference type="InterPro" id="IPR029045">
    <property type="entry name" value="ClpP/crotonase-like_dom_sf"/>
</dbReference>
<dbReference type="InterPro" id="IPR001753">
    <property type="entry name" value="Enoyl-CoA_hydra/iso"/>
</dbReference>
<evidence type="ECO:0000256" key="1">
    <source>
        <dbReference type="ARBA" id="ARBA00004275"/>
    </source>
</evidence>
<dbReference type="Gene3D" id="3.90.226.10">
    <property type="entry name" value="2-enoyl-CoA Hydratase, Chain A, domain 1"/>
    <property type="match status" value="1"/>
</dbReference>
<dbReference type="SUPFAM" id="SSF52096">
    <property type="entry name" value="ClpP/crotonase"/>
    <property type="match status" value="1"/>
</dbReference>
<evidence type="ECO:0000256" key="2">
    <source>
        <dbReference type="ARBA" id="ARBA00023140"/>
    </source>
</evidence>
<accession>A0ABV8UYS6</accession>
<keyword evidence="2" id="KW-0576">Peroxisome</keyword>
<comment type="subcellular location">
    <subcellularLocation>
        <location evidence="1">Peroxisome</location>
    </subcellularLocation>
</comment>
<gene>
    <name evidence="4" type="ORF">ACFOX3_00880</name>
</gene>
<evidence type="ECO:0000313" key="5">
    <source>
        <dbReference type="Proteomes" id="UP001595840"/>
    </source>
</evidence>
<keyword evidence="5" id="KW-1185">Reference proteome</keyword>
<sequence>MTEHIKISNANRILHLQFNRPERKNAITRAMYSALAEALNHAAQDKDVRVVLFSGSENCFTAGNDLQDFLAGGELNAENPVAQFMRALFNFPKPVVAAVSGPAVGIGTTLLLQCDLVYADDTAKFQMPFVNLGLVPEYASSLLIPRLMGQAKAAELFLLGESFNAETACGLGIVNEQCDDALTKAMAQAERLVAQPPAAVRATKALMREPLKQQSLAVMDQEFAAFGAGLAGAEFKEAATAFLEKRKPDFSAFN</sequence>
<dbReference type="PANTHER" id="PTHR43684:SF1">
    <property type="entry name" value="ENOYL-COA DELTA ISOMERASE 2"/>
    <property type="match status" value="1"/>
</dbReference>
<protein>
    <submittedName>
        <fullName evidence="4">Enoyl-CoA hydratase</fullName>
    </submittedName>
</protein>
<dbReference type="CDD" id="cd06558">
    <property type="entry name" value="crotonase-like"/>
    <property type="match status" value="1"/>
</dbReference>
<dbReference type="Pfam" id="PF00378">
    <property type="entry name" value="ECH_1"/>
    <property type="match status" value="1"/>
</dbReference>
<dbReference type="EMBL" id="JBHSCX010000001">
    <property type="protein sequence ID" value="MFC4360830.1"/>
    <property type="molecule type" value="Genomic_DNA"/>
</dbReference>